<dbReference type="PANTHER" id="PTHR46309">
    <property type="entry name" value="PHD FINGER PROTEIN 12"/>
    <property type="match status" value="1"/>
</dbReference>
<dbReference type="InterPro" id="IPR013083">
    <property type="entry name" value="Znf_RING/FYVE/PHD"/>
</dbReference>
<dbReference type="InterPro" id="IPR032308">
    <property type="entry name" value="TDBD"/>
</dbReference>
<dbReference type="InterPro" id="IPR019787">
    <property type="entry name" value="Znf_PHD-finger"/>
</dbReference>
<protein>
    <submittedName>
        <fullName evidence="11">Increased DNA methylation 1</fullName>
    </submittedName>
</protein>
<evidence type="ECO:0000256" key="6">
    <source>
        <dbReference type="PROSITE-ProRule" id="PRU00146"/>
    </source>
</evidence>
<dbReference type="Pfam" id="PF23011">
    <property type="entry name" value="PHD-1st_NSD"/>
    <property type="match status" value="1"/>
</dbReference>
<dbReference type="SUPFAM" id="SSF57903">
    <property type="entry name" value="FYVE/PHD zinc finger"/>
    <property type="match status" value="1"/>
</dbReference>
<organism evidence="10 11">
    <name type="scientific">Cicer arietinum</name>
    <name type="common">Chickpea</name>
    <name type="synonym">Garbanzo</name>
    <dbReference type="NCBI Taxonomy" id="3827"/>
    <lineage>
        <taxon>Eukaryota</taxon>
        <taxon>Viridiplantae</taxon>
        <taxon>Streptophyta</taxon>
        <taxon>Embryophyta</taxon>
        <taxon>Tracheophyta</taxon>
        <taxon>Spermatophyta</taxon>
        <taxon>Magnoliopsida</taxon>
        <taxon>eudicotyledons</taxon>
        <taxon>Gunneridae</taxon>
        <taxon>Pentapetalae</taxon>
        <taxon>rosids</taxon>
        <taxon>fabids</taxon>
        <taxon>Fabales</taxon>
        <taxon>Fabaceae</taxon>
        <taxon>Papilionoideae</taxon>
        <taxon>50 kb inversion clade</taxon>
        <taxon>NPAAA clade</taxon>
        <taxon>Hologalegina</taxon>
        <taxon>IRL clade</taxon>
        <taxon>Cicereae</taxon>
        <taxon>Cicer</taxon>
    </lineage>
</organism>
<dbReference type="GO" id="GO:0005634">
    <property type="term" value="C:nucleus"/>
    <property type="evidence" value="ECO:0007669"/>
    <property type="project" value="UniProtKB-SubCell"/>
</dbReference>
<evidence type="ECO:0000256" key="4">
    <source>
        <dbReference type="ARBA" id="ARBA00022833"/>
    </source>
</evidence>
<dbReference type="CDD" id="cd04301">
    <property type="entry name" value="NAT_SF"/>
    <property type="match status" value="1"/>
</dbReference>
<dbReference type="InterPro" id="IPR011011">
    <property type="entry name" value="Znf_FYVE_PHD"/>
</dbReference>
<keyword evidence="2" id="KW-0479">Metal-binding</keyword>
<sequence>MDSRSSPPDINIKPEHCPEAVIEWYRVTSLKDRKESASRKDLALKAKQHLLSLGWKFWYIDKKVRWELRYTSPTNGKHYISLKTACESCIEEGGCSGKQPSTALATVISLSPSQPKKRPRQFEETNDSTSEEDSEYKATSSTVSNWKESKEKEKNVIQSEPEVTTNSVGFGKRGKVFKKGAKEKNLEGCDKRGKAFKMNNSKGSGKRGKVLKMSVRERYTLVSWLISHRVLASGTNVLCRGSNNVVKQGRLSNDGIICDCCDVIFTVTGFEAHAGCTRHRPSTSICLEDGRSLSQCQREALNLRNPKGDHFLSDEKSDETNDNVCAICGFGGDIVLCDRCPSSFHLICLGFDRVPDGDWFCPSCSCKICYRPRCKEECANHADNNVLVCVQCEQKYHFGCVNATGFSSCHSDSNAKKKNWFCSVVCGNMFLCLQRLIGKPISVGDNLTWTLLKNVSSVDDVGNFTFDEFGPKESKLNAALGVLYDTFTPTIDAITGRELIKDIVFSRDSEHVRLNFSGFYNVVLEKMGEMISVATIRIYGKKVAEVVFVATKEQYRNKGMCRSLMNELEEQLSLLGVKSILLHSSHEAIETWTKSFGFARITAKERRQYIDNTFLEFQNTIMCFKPLNRPIWSCIAGR</sequence>
<feature type="domain" description="PHD-type" evidence="8">
    <location>
        <begin position="322"/>
        <end position="367"/>
    </location>
</feature>
<feature type="region of interest" description="Disordered" evidence="7">
    <location>
        <begin position="111"/>
        <end position="162"/>
    </location>
</feature>
<dbReference type="Pfam" id="PF22970">
    <property type="entry name" value="DUF7028"/>
    <property type="match status" value="1"/>
</dbReference>
<evidence type="ECO:0000259" key="9">
    <source>
        <dbReference type="PROSITE" id="PS51186"/>
    </source>
</evidence>
<evidence type="ECO:0000313" key="10">
    <source>
        <dbReference type="Proteomes" id="UP000087171"/>
    </source>
</evidence>
<keyword evidence="10" id="KW-1185">Reference proteome</keyword>
<gene>
    <name evidence="11" type="primary">LOC101509959</name>
</gene>
<name>A0A1S2YBD1_CICAR</name>
<dbReference type="OrthoDB" id="1903104at2759"/>
<dbReference type="KEGG" id="cam:101509959"/>
<dbReference type="InterPro" id="IPR001965">
    <property type="entry name" value="Znf_PHD"/>
</dbReference>
<evidence type="ECO:0000256" key="3">
    <source>
        <dbReference type="ARBA" id="ARBA00022771"/>
    </source>
</evidence>
<evidence type="ECO:0000256" key="5">
    <source>
        <dbReference type="ARBA" id="ARBA00023242"/>
    </source>
</evidence>
<reference evidence="10" key="1">
    <citation type="journal article" date="2013" name="Nat. Biotechnol.">
        <title>Draft genome sequence of chickpea (Cicer arietinum) provides a resource for trait improvement.</title>
        <authorList>
            <person name="Varshney R.K."/>
            <person name="Song C."/>
            <person name="Saxena R.K."/>
            <person name="Azam S."/>
            <person name="Yu S."/>
            <person name="Sharpe A.G."/>
            <person name="Cannon S."/>
            <person name="Baek J."/>
            <person name="Rosen B.D."/>
            <person name="Tar'an B."/>
            <person name="Millan T."/>
            <person name="Zhang X."/>
            <person name="Ramsay L.D."/>
            <person name="Iwata A."/>
            <person name="Wang Y."/>
            <person name="Nelson W."/>
            <person name="Farmer A.D."/>
            <person name="Gaur P.M."/>
            <person name="Soderlund C."/>
            <person name="Penmetsa R.V."/>
            <person name="Xu C."/>
            <person name="Bharti A.K."/>
            <person name="He W."/>
            <person name="Winter P."/>
            <person name="Zhao S."/>
            <person name="Hane J.K."/>
            <person name="Carrasquilla-Garcia N."/>
            <person name="Condie J.A."/>
            <person name="Upadhyaya H.D."/>
            <person name="Luo M.C."/>
            <person name="Thudi M."/>
            <person name="Gowda C.L."/>
            <person name="Singh N.P."/>
            <person name="Lichtenzveig J."/>
            <person name="Gali K.K."/>
            <person name="Rubio J."/>
            <person name="Nadarajan N."/>
            <person name="Dolezel J."/>
            <person name="Bansal K.C."/>
            <person name="Xu X."/>
            <person name="Edwards D."/>
            <person name="Zhang G."/>
            <person name="Kahl G."/>
            <person name="Gil J."/>
            <person name="Singh K.B."/>
            <person name="Datta S.K."/>
            <person name="Jackson S.A."/>
            <person name="Wang J."/>
            <person name="Cook D.R."/>
        </authorList>
    </citation>
    <scope>NUCLEOTIDE SEQUENCE [LARGE SCALE GENOMIC DNA]</scope>
    <source>
        <strain evidence="10">cv. CDC Frontier</strain>
    </source>
</reference>
<dbReference type="InterPro" id="IPR054292">
    <property type="entry name" value="DUF7028"/>
</dbReference>
<accession>A0A1S2YBD1</accession>
<evidence type="ECO:0000259" key="8">
    <source>
        <dbReference type="PROSITE" id="PS50016"/>
    </source>
</evidence>
<dbReference type="eggNOG" id="ENOG502QTVY">
    <property type="taxonomic scope" value="Eukaryota"/>
</dbReference>
<dbReference type="Pfam" id="PF16135">
    <property type="entry name" value="TDBD"/>
    <property type="match status" value="1"/>
</dbReference>
<feature type="domain" description="N-acetyltransferase" evidence="9">
    <location>
        <begin position="482"/>
        <end position="621"/>
    </location>
</feature>
<comment type="subcellular location">
    <subcellularLocation>
        <location evidence="1">Nucleus</location>
    </subcellularLocation>
</comment>
<keyword evidence="3 6" id="KW-0863">Zinc-finger</keyword>
<dbReference type="SUPFAM" id="SSF55729">
    <property type="entry name" value="Acyl-CoA N-acyltransferases (Nat)"/>
    <property type="match status" value="1"/>
</dbReference>
<evidence type="ECO:0000256" key="7">
    <source>
        <dbReference type="SAM" id="MobiDB-lite"/>
    </source>
</evidence>
<dbReference type="SMART" id="SM00249">
    <property type="entry name" value="PHD"/>
    <property type="match status" value="2"/>
</dbReference>
<dbReference type="PaxDb" id="3827-XP_004501801.1"/>
<dbReference type="InterPro" id="IPR016181">
    <property type="entry name" value="Acyl_CoA_acyltransferase"/>
</dbReference>
<dbReference type="InterPro" id="IPR056511">
    <property type="entry name" value="IDM1_C"/>
</dbReference>
<dbReference type="InterPro" id="IPR059153">
    <property type="entry name" value="NSD_PHD-1st"/>
</dbReference>
<dbReference type="GO" id="GO:0003714">
    <property type="term" value="F:transcription corepressor activity"/>
    <property type="evidence" value="ECO:0007669"/>
    <property type="project" value="InterPro"/>
</dbReference>
<dbReference type="PROSITE" id="PS50016">
    <property type="entry name" value="ZF_PHD_2"/>
    <property type="match status" value="1"/>
</dbReference>
<dbReference type="InterPro" id="IPR000182">
    <property type="entry name" value="GNAT_dom"/>
</dbReference>
<dbReference type="Gene3D" id="3.30.40.10">
    <property type="entry name" value="Zinc/RING finger domain, C3HC4 (zinc finger)"/>
    <property type="match status" value="1"/>
</dbReference>
<evidence type="ECO:0000313" key="11">
    <source>
        <dbReference type="RefSeq" id="XP_004501801.1"/>
    </source>
</evidence>
<proteinExistence type="predicted"/>
<dbReference type="PANTHER" id="PTHR46309:SF15">
    <property type="entry name" value="PHD-FINGER PROTEIN"/>
    <property type="match status" value="1"/>
</dbReference>
<evidence type="ECO:0000256" key="2">
    <source>
        <dbReference type="ARBA" id="ARBA00022723"/>
    </source>
</evidence>
<reference evidence="11" key="2">
    <citation type="submission" date="2025-08" db="UniProtKB">
        <authorList>
            <consortium name="RefSeq"/>
        </authorList>
    </citation>
    <scope>IDENTIFICATION</scope>
    <source>
        <tissue evidence="11">Etiolated seedlings</tissue>
    </source>
</reference>
<dbReference type="Gene3D" id="3.40.630.30">
    <property type="match status" value="1"/>
</dbReference>
<dbReference type="STRING" id="3827.A0A1S2YBD1"/>
<dbReference type="InterPro" id="IPR042163">
    <property type="entry name" value="PHF12"/>
</dbReference>
<keyword evidence="4" id="KW-0862">Zinc</keyword>
<dbReference type="RefSeq" id="XP_004501801.1">
    <property type="nucleotide sequence ID" value="XM_004501744.3"/>
</dbReference>
<dbReference type="GeneID" id="101509959"/>
<feature type="compositionally biased region" description="Acidic residues" evidence="7">
    <location>
        <begin position="124"/>
        <end position="134"/>
    </location>
</feature>
<keyword evidence="5" id="KW-0539">Nucleus</keyword>
<dbReference type="GO" id="GO:0008270">
    <property type="term" value="F:zinc ion binding"/>
    <property type="evidence" value="ECO:0007669"/>
    <property type="project" value="UniProtKB-KW"/>
</dbReference>
<dbReference type="Proteomes" id="UP000087171">
    <property type="component" value="Chromosome Ca5"/>
</dbReference>
<dbReference type="GO" id="GO:0006357">
    <property type="term" value="P:regulation of transcription by RNA polymerase II"/>
    <property type="evidence" value="ECO:0007669"/>
    <property type="project" value="TreeGrafter"/>
</dbReference>
<dbReference type="AlphaFoldDB" id="A0A1S2YBD1"/>
<dbReference type="PROSITE" id="PS51186">
    <property type="entry name" value="GNAT"/>
    <property type="match status" value="1"/>
</dbReference>
<dbReference type="Pfam" id="PF23209">
    <property type="entry name" value="IDM1_C"/>
    <property type="match status" value="1"/>
</dbReference>
<dbReference type="GO" id="GO:0016747">
    <property type="term" value="F:acyltransferase activity, transferring groups other than amino-acyl groups"/>
    <property type="evidence" value="ECO:0007669"/>
    <property type="project" value="InterPro"/>
</dbReference>
<evidence type="ECO:0000256" key="1">
    <source>
        <dbReference type="ARBA" id="ARBA00004123"/>
    </source>
</evidence>
<feature type="compositionally biased region" description="Polar residues" evidence="7">
    <location>
        <begin position="137"/>
        <end position="146"/>
    </location>
</feature>